<feature type="transmembrane region" description="Helical" evidence="1">
    <location>
        <begin position="37"/>
        <end position="57"/>
    </location>
</feature>
<name>A0ABY1J494_9FLAO</name>
<accession>A0ABY1J494</accession>
<keyword evidence="3" id="KW-1185">Reference proteome</keyword>
<keyword evidence="1" id="KW-0472">Membrane</keyword>
<evidence type="ECO:0000256" key="1">
    <source>
        <dbReference type="SAM" id="Phobius"/>
    </source>
</evidence>
<evidence type="ECO:0000313" key="3">
    <source>
        <dbReference type="Proteomes" id="UP000184216"/>
    </source>
</evidence>
<proteinExistence type="predicted"/>
<evidence type="ECO:0000313" key="2">
    <source>
        <dbReference type="EMBL" id="SHM49366.1"/>
    </source>
</evidence>
<comment type="caution">
    <text evidence="2">The sequence shown here is derived from an EMBL/GenBank/DDBJ whole genome shotgun (WGS) entry which is preliminary data.</text>
</comment>
<sequence length="118" mass="13985">MDELGYIFLVILIAVIVISNILFYKKLQKIHKKKFKYMFLFFLFSLVSILTIAILYFTFQNSVLIDFLKIALKNTYAYRITKSIIVIVLSNITNYYFAKFYLKKISKTKNEIELIGIE</sequence>
<dbReference type="EMBL" id="FRBX01000003">
    <property type="protein sequence ID" value="SHM49366.1"/>
    <property type="molecule type" value="Genomic_DNA"/>
</dbReference>
<organism evidence="2 3">
    <name type="scientific">Flavobacterium pectinovorum</name>
    <dbReference type="NCBI Taxonomy" id="29533"/>
    <lineage>
        <taxon>Bacteria</taxon>
        <taxon>Pseudomonadati</taxon>
        <taxon>Bacteroidota</taxon>
        <taxon>Flavobacteriia</taxon>
        <taxon>Flavobacteriales</taxon>
        <taxon>Flavobacteriaceae</taxon>
        <taxon>Flavobacterium</taxon>
    </lineage>
</organism>
<keyword evidence="1" id="KW-1133">Transmembrane helix</keyword>
<feature type="transmembrane region" description="Helical" evidence="1">
    <location>
        <begin position="6"/>
        <end position="25"/>
    </location>
</feature>
<keyword evidence="1" id="KW-0812">Transmembrane</keyword>
<feature type="transmembrane region" description="Helical" evidence="1">
    <location>
        <begin position="77"/>
        <end position="97"/>
    </location>
</feature>
<gene>
    <name evidence="2" type="ORF">SAMN05444387_2635</name>
</gene>
<protein>
    <submittedName>
        <fullName evidence="2">Uncharacterized protein</fullName>
    </submittedName>
</protein>
<reference evidence="2 3" key="1">
    <citation type="submission" date="2016-11" db="EMBL/GenBank/DDBJ databases">
        <authorList>
            <person name="Varghese N."/>
            <person name="Submissions S."/>
        </authorList>
    </citation>
    <scope>NUCLEOTIDE SEQUENCE [LARGE SCALE GENOMIC DNA]</scope>
    <source>
        <strain evidence="2 3">DSM 6368</strain>
    </source>
</reference>
<dbReference type="Proteomes" id="UP000184216">
    <property type="component" value="Unassembled WGS sequence"/>
</dbReference>